<evidence type="ECO:0000256" key="1">
    <source>
        <dbReference type="SAM" id="Coils"/>
    </source>
</evidence>
<feature type="region of interest" description="Disordered" evidence="2">
    <location>
        <begin position="1"/>
        <end position="22"/>
    </location>
</feature>
<feature type="non-terminal residue" evidence="3">
    <location>
        <position position="1"/>
    </location>
</feature>
<keyword evidence="4" id="KW-1185">Reference proteome</keyword>
<dbReference type="Proteomes" id="UP000291072">
    <property type="component" value="Unassembled WGS sequence"/>
</dbReference>
<reference evidence="3 4" key="1">
    <citation type="submission" date="2018-02" db="EMBL/GenBank/DDBJ databases">
        <title>Mycoplasma marinum and Mycoplasma todarodis sp. nov., moderately halophilic and psychrotolerant mycoplasmas isolated from cephalopods.</title>
        <authorList>
            <person name="Viver T."/>
        </authorList>
    </citation>
    <scope>NUCLEOTIDE SEQUENCE [LARGE SCALE GENOMIC DNA]</scope>
    <source>
        <strain evidence="3 4">5H</strain>
    </source>
</reference>
<keyword evidence="1" id="KW-0175">Coiled coil</keyword>
<comment type="caution">
    <text evidence="3">The sequence shown here is derived from an EMBL/GenBank/DDBJ whole genome shotgun (WGS) entry which is preliminary data.</text>
</comment>
<dbReference type="SUPFAM" id="SSF57997">
    <property type="entry name" value="Tropomyosin"/>
    <property type="match status" value="1"/>
</dbReference>
<gene>
    <name evidence="3" type="ORF">C4B25_04725</name>
</gene>
<dbReference type="EMBL" id="PSZP01000072">
    <property type="protein sequence ID" value="TCG10302.1"/>
    <property type="molecule type" value="Genomic_DNA"/>
</dbReference>
<sequence length="330" mass="35833">DAKTAEATAKSNSDKATQALADEKAKTADLNKKVEDLKAAQAKAEEELRKINRNNNKSLKKARKNVDKAKTAVAAANAKFDAAKKVKLSKNDLDSLVEAEKQEKFFKEQLKWDEDWAKSMIKTKASVAALKKRKEGHESEHEYWVKKLEEYKKIFNNKLPKEAKAKREAQKKLNDAIKNRDDIRTAIKNDAALKAAQAKLNKIKAALKAAQAKLDANAKTISNLDKANKSATTALNTAKATTKAAQAKLDANTKTISDLDKANKSATTALNTAKATTKAAQAKLDANTKTISDLDKANKSATTALNTAKATTKAAQAKLDANTKTISDLD</sequence>
<evidence type="ECO:0000313" key="3">
    <source>
        <dbReference type="EMBL" id="TCG10302.1"/>
    </source>
</evidence>
<name>A0A4R0XLJ6_9MOLU</name>
<feature type="non-terminal residue" evidence="3">
    <location>
        <position position="330"/>
    </location>
</feature>
<accession>A0A4R0XLJ6</accession>
<evidence type="ECO:0000313" key="4">
    <source>
        <dbReference type="Proteomes" id="UP000291072"/>
    </source>
</evidence>
<proteinExistence type="predicted"/>
<feature type="coiled-coil region" evidence="1">
    <location>
        <begin position="166"/>
        <end position="213"/>
    </location>
</feature>
<protein>
    <submittedName>
        <fullName evidence="3">Uncharacterized protein</fullName>
    </submittedName>
</protein>
<organism evidence="3 4">
    <name type="scientific">Mycoplasma todarodis</name>
    <dbReference type="NCBI Taxonomy" id="1937191"/>
    <lineage>
        <taxon>Bacteria</taxon>
        <taxon>Bacillati</taxon>
        <taxon>Mycoplasmatota</taxon>
        <taxon>Mollicutes</taxon>
        <taxon>Mycoplasmataceae</taxon>
        <taxon>Mycoplasma</taxon>
    </lineage>
</organism>
<dbReference type="AlphaFoldDB" id="A0A4R0XLJ6"/>
<evidence type="ECO:0000256" key="2">
    <source>
        <dbReference type="SAM" id="MobiDB-lite"/>
    </source>
</evidence>